<dbReference type="SUPFAM" id="SSF51430">
    <property type="entry name" value="NAD(P)-linked oxidoreductase"/>
    <property type="match status" value="1"/>
</dbReference>
<dbReference type="PROSITE" id="PS00798">
    <property type="entry name" value="ALDOKETO_REDUCTASE_1"/>
    <property type="match status" value="1"/>
</dbReference>
<keyword evidence="7" id="KW-1185">Reference proteome</keyword>
<dbReference type="PRINTS" id="PR00069">
    <property type="entry name" value="ALDKETRDTASE"/>
</dbReference>
<evidence type="ECO:0000313" key="6">
    <source>
        <dbReference type="EMBL" id="KIP01973.1"/>
    </source>
</evidence>
<dbReference type="EMBL" id="KN840717">
    <property type="protein sequence ID" value="KIP01973.1"/>
    <property type="molecule type" value="Genomic_DNA"/>
</dbReference>
<evidence type="ECO:0000256" key="1">
    <source>
        <dbReference type="PIRSR" id="PIRSR000097-1"/>
    </source>
</evidence>
<feature type="site" description="Lowers pKa of active site Tyr" evidence="3">
    <location>
        <position position="66"/>
    </location>
</feature>
<sequence length="305" mass="33747">MPAIGLGCWSGNTSEERESALPWLLTALQNGYRHLDTAHDYGTEGVVGKAVKTSGIPREQIWVTTKLPLHHHAKVADSYAESCNNAGLEYYDLYLVHWPQAFANIDDKSNPRHPGPNGEPDAGEYIVSDTPTFNETWADMEKLYEAGKVKTIGVSNFSVKNLKTLLETARIVPAVNQIEMHPHQAQPELLEFCTQHGIILTAYSPTGYAKVAADPTILDLANKYGVSPAQISLAWHVARGTSAVPKSTNSERQIGNLLKLPKLPEDEIAVLTSLHKNVHYCQYPGIQERDGEKLVFGWTYSQMGW</sequence>
<dbReference type="STRING" id="745531.A0A0C3PAV1"/>
<dbReference type="Gene3D" id="3.20.20.100">
    <property type="entry name" value="NADP-dependent oxidoreductase domain"/>
    <property type="match status" value="1"/>
</dbReference>
<dbReference type="PIRSF" id="PIRSF000097">
    <property type="entry name" value="AKR"/>
    <property type="match status" value="1"/>
</dbReference>
<accession>A0A0C3PAV1</accession>
<dbReference type="AlphaFoldDB" id="A0A0C3PAV1"/>
<dbReference type="HOGENOM" id="CLU_023205_0_0_1"/>
<feature type="domain" description="NADP-dependent oxidoreductase" evidence="5">
    <location>
        <begin position="4"/>
        <end position="274"/>
    </location>
</feature>
<proteinExistence type="predicted"/>
<dbReference type="InterPro" id="IPR023210">
    <property type="entry name" value="NADP_OxRdtase_dom"/>
</dbReference>
<evidence type="ECO:0000256" key="2">
    <source>
        <dbReference type="PIRSR" id="PIRSR000097-2"/>
    </source>
</evidence>
<dbReference type="OrthoDB" id="416253at2759"/>
<dbReference type="CDD" id="cd19071">
    <property type="entry name" value="AKR_AKR1-5-like"/>
    <property type="match status" value="1"/>
</dbReference>
<gene>
    <name evidence="6" type="ORF">PHLGIDRAFT_96487</name>
</gene>
<feature type="binding site" evidence="2">
    <location>
        <position position="97"/>
    </location>
    <ligand>
        <name>substrate</name>
    </ligand>
</feature>
<dbReference type="Proteomes" id="UP000053257">
    <property type="component" value="Unassembled WGS sequence"/>
</dbReference>
<feature type="active site" description="Proton donor" evidence="1">
    <location>
        <position position="41"/>
    </location>
</feature>
<dbReference type="InterPro" id="IPR036812">
    <property type="entry name" value="NAD(P)_OxRdtase_dom_sf"/>
</dbReference>
<dbReference type="PANTHER" id="PTHR11732">
    <property type="entry name" value="ALDO/KETO REDUCTASE"/>
    <property type="match status" value="1"/>
</dbReference>
<organism evidence="6 7">
    <name type="scientific">Phlebiopsis gigantea (strain 11061_1 CR5-6)</name>
    <name type="common">White-rot fungus</name>
    <name type="synonym">Peniophora gigantea</name>
    <dbReference type="NCBI Taxonomy" id="745531"/>
    <lineage>
        <taxon>Eukaryota</taxon>
        <taxon>Fungi</taxon>
        <taxon>Dikarya</taxon>
        <taxon>Basidiomycota</taxon>
        <taxon>Agaricomycotina</taxon>
        <taxon>Agaricomycetes</taxon>
        <taxon>Polyporales</taxon>
        <taxon>Phanerochaetaceae</taxon>
        <taxon>Phlebiopsis</taxon>
    </lineage>
</organism>
<evidence type="ECO:0000256" key="3">
    <source>
        <dbReference type="PIRSR" id="PIRSR000097-3"/>
    </source>
</evidence>
<dbReference type="GO" id="GO:0016491">
    <property type="term" value="F:oxidoreductase activity"/>
    <property type="evidence" value="ECO:0007669"/>
    <property type="project" value="InterPro"/>
</dbReference>
<dbReference type="InterPro" id="IPR018170">
    <property type="entry name" value="Aldo/ket_reductase_CS"/>
</dbReference>
<evidence type="ECO:0000259" key="5">
    <source>
        <dbReference type="Pfam" id="PF00248"/>
    </source>
</evidence>
<protein>
    <recommendedName>
        <fullName evidence="5">NADP-dependent oxidoreductase domain-containing protein</fullName>
    </recommendedName>
</protein>
<reference evidence="6 7" key="1">
    <citation type="journal article" date="2014" name="PLoS Genet.">
        <title>Analysis of the Phlebiopsis gigantea genome, transcriptome and secretome provides insight into its pioneer colonization strategies of wood.</title>
        <authorList>
            <person name="Hori C."/>
            <person name="Ishida T."/>
            <person name="Igarashi K."/>
            <person name="Samejima M."/>
            <person name="Suzuki H."/>
            <person name="Master E."/>
            <person name="Ferreira P."/>
            <person name="Ruiz-Duenas F.J."/>
            <person name="Held B."/>
            <person name="Canessa P."/>
            <person name="Larrondo L.F."/>
            <person name="Schmoll M."/>
            <person name="Druzhinina I.S."/>
            <person name="Kubicek C.P."/>
            <person name="Gaskell J.A."/>
            <person name="Kersten P."/>
            <person name="St John F."/>
            <person name="Glasner J."/>
            <person name="Sabat G."/>
            <person name="Splinter BonDurant S."/>
            <person name="Syed K."/>
            <person name="Yadav J."/>
            <person name="Mgbeahuruike A.C."/>
            <person name="Kovalchuk A."/>
            <person name="Asiegbu F.O."/>
            <person name="Lackner G."/>
            <person name="Hoffmeister D."/>
            <person name="Rencoret J."/>
            <person name="Gutierrez A."/>
            <person name="Sun H."/>
            <person name="Lindquist E."/>
            <person name="Barry K."/>
            <person name="Riley R."/>
            <person name="Grigoriev I.V."/>
            <person name="Henrissat B."/>
            <person name="Kues U."/>
            <person name="Berka R.M."/>
            <person name="Martinez A.T."/>
            <person name="Covert S.F."/>
            <person name="Blanchette R.A."/>
            <person name="Cullen D."/>
        </authorList>
    </citation>
    <scope>NUCLEOTIDE SEQUENCE [LARGE SCALE GENOMIC DNA]</scope>
    <source>
        <strain evidence="6 7">11061_1 CR5-6</strain>
    </source>
</reference>
<dbReference type="InterPro" id="IPR020471">
    <property type="entry name" value="AKR"/>
</dbReference>
<dbReference type="Pfam" id="PF00248">
    <property type="entry name" value="Aldo_ket_red"/>
    <property type="match status" value="1"/>
</dbReference>
<name>A0A0C3PAV1_PHLG1</name>
<dbReference type="PROSITE" id="PS00062">
    <property type="entry name" value="ALDOKETO_REDUCTASE_2"/>
    <property type="match status" value="1"/>
</dbReference>
<evidence type="ECO:0000256" key="4">
    <source>
        <dbReference type="SAM" id="MobiDB-lite"/>
    </source>
</evidence>
<feature type="region of interest" description="Disordered" evidence="4">
    <location>
        <begin position="105"/>
        <end position="126"/>
    </location>
</feature>
<evidence type="ECO:0000313" key="7">
    <source>
        <dbReference type="Proteomes" id="UP000053257"/>
    </source>
</evidence>